<comment type="caution">
    <text evidence="2">The sequence shown here is derived from an EMBL/GenBank/DDBJ whole genome shotgun (WGS) entry which is preliminary data.</text>
</comment>
<feature type="region of interest" description="Disordered" evidence="1">
    <location>
        <begin position="108"/>
        <end position="185"/>
    </location>
</feature>
<name>A0A150GE18_GONPE</name>
<dbReference type="Proteomes" id="UP000075714">
    <property type="component" value="Unassembled WGS sequence"/>
</dbReference>
<reference evidence="3" key="1">
    <citation type="journal article" date="2016" name="Nat. Commun.">
        <title>The Gonium pectorale genome demonstrates co-option of cell cycle regulation during the evolution of multicellularity.</title>
        <authorList>
            <person name="Hanschen E.R."/>
            <person name="Marriage T.N."/>
            <person name="Ferris P.J."/>
            <person name="Hamaji T."/>
            <person name="Toyoda A."/>
            <person name="Fujiyama A."/>
            <person name="Neme R."/>
            <person name="Noguchi H."/>
            <person name="Minakuchi Y."/>
            <person name="Suzuki M."/>
            <person name="Kawai-Toyooka H."/>
            <person name="Smith D.R."/>
            <person name="Sparks H."/>
            <person name="Anderson J."/>
            <person name="Bakaric R."/>
            <person name="Luria V."/>
            <person name="Karger A."/>
            <person name="Kirschner M.W."/>
            <person name="Durand P.M."/>
            <person name="Michod R.E."/>
            <person name="Nozaki H."/>
            <person name="Olson B.J."/>
        </authorList>
    </citation>
    <scope>NUCLEOTIDE SEQUENCE [LARGE SCALE GENOMIC DNA]</scope>
    <source>
        <strain evidence="3">NIES-2863</strain>
    </source>
</reference>
<protein>
    <submittedName>
        <fullName evidence="2">Uncharacterized protein</fullName>
    </submittedName>
</protein>
<evidence type="ECO:0000313" key="3">
    <source>
        <dbReference type="Proteomes" id="UP000075714"/>
    </source>
</evidence>
<dbReference type="EMBL" id="LSYV01000031">
    <property type="protein sequence ID" value="KXZ48087.1"/>
    <property type="molecule type" value="Genomic_DNA"/>
</dbReference>
<feature type="region of interest" description="Disordered" evidence="1">
    <location>
        <begin position="592"/>
        <end position="619"/>
    </location>
</feature>
<dbReference type="AlphaFoldDB" id="A0A150GE18"/>
<feature type="compositionally biased region" description="Low complexity" evidence="1">
    <location>
        <begin position="118"/>
        <end position="135"/>
    </location>
</feature>
<keyword evidence="3" id="KW-1185">Reference proteome</keyword>
<proteinExistence type="predicted"/>
<feature type="compositionally biased region" description="Gly residues" evidence="1">
    <location>
        <begin position="600"/>
        <end position="609"/>
    </location>
</feature>
<accession>A0A150GE18</accession>
<evidence type="ECO:0000256" key="1">
    <source>
        <dbReference type="SAM" id="MobiDB-lite"/>
    </source>
</evidence>
<organism evidence="2 3">
    <name type="scientific">Gonium pectorale</name>
    <name type="common">Green alga</name>
    <dbReference type="NCBI Taxonomy" id="33097"/>
    <lineage>
        <taxon>Eukaryota</taxon>
        <taxon>Viridiplantae</taxon>
        <taxon>Chlorophyta</taxon>
        <taxon>core chlorophytes</taxon>
        <taxon>Chlorophyceae</taxon>
        <taxon>CS clade</taxon>
        <taxon>Chlamydomonadales</taxon>
        <taxon>Volvocaceae</taxon>
        <taxon>Gonium</taxon>
    </lineage>
</organism>
<sequence>MFKPQYDRLTLAGAGSTEEAQVYTKCPNNDLVPHTAVMRSYAKGKGVRVSRIRSAVQGLGLQGPGWLRLSVLQPGGEALLELAREEEVPAGRLLLRQRRSWDQAWHCGSGHLEEKSGGKAAAGEESGGKRAASSSDMETSDRGTADVASNSGSDDEGGTAASDTGNDPEADSDEGAAGAATGGGMGEAAAAEGEACSRFYVRWDRGTLKVPKSAVLAAFPDQGACLLSDALTGRRGQPSSGPLDVTIDYVAPDGQLCSQPAQLVQASGEFHLNRARYPVGVLCGPGFVSMSVRLLRLVARPGRNPLLEALPSEEEERRRLQTQRSMARRKPGQVRVCGFTFDAALAPAVASAQAAWLAWLGRELQDADPLTEQLAPASAGLDDRLSHNVVVSKLARLLGLDGDNGRPDAPLPEGPVVLEGAVQPCADLTRGGAGLQATVPLKKNSVLGVVAGYVMPASAAQRLVTSGYKHCRPEVTARLAAAVEGTQADVAMAWRLLAGAFRMPLPAGLEPTTPPGDGAPSMPVELLMLGYGNQAALVNDPRVDLRYLAGQVVDSQKAAEKENCAAPQFELDDPEGLGSAAAAEAFTSFWQQQRQRQWGDSGGAGGGVSRRGDVGDSEMGMMLPTVDQAAAGLGRALISCRIGGLQRAARASGALAAASGWLAGGGVWTTGRGDGVLA</sequence>
<gene>
    <name evidence="2" type="ORF">GPECTOR_30g182</name>
</gene>
<evidence type="ECO:0000313" key="2">
    <source>
        <dbReference type="EMBL" id="KXZ48087.1"/>
    </source>
</evidence>